<feature type="transmembrane region" description="Helical" evidence="6">
    <location>
        <begin position="162"/>
        <end position="179"/>
    </location>
</feature>
<feature type="transmembrane region" description="Helical" evidence="6">
    <location>
        <begin position="314"/>
        <end position="335"/>
    </location>
</feature>
<dbReference type="InterPro" id="IPR050833">
    <property type="entry name" value="Poly_Biosynth_Transport"/>
</dbReference>
<feature type="transmembrane region" description="Helical" evidence="6">
    <location>
        <begin position="247"/>
        <end position="267"/>
    </location>
</feature>
<reference evidence="7 8" key="1">
    <citation type="submission" date="2017-10" db="EMBL/GenBank/DDBJ databases">
        <title>Extensive intraspecific genome diversity in a model arbuscular mycorrhizal fungus.</title>
        <authorList>
            <person name="Chen E.C.H."/>
            <person name="Morin E."/>
            <person name="Baudet D."/>
            <person name="Noel J."/>
            <person name="Ndikumana S."/>
            <person name="Charron P."/>
            <person name="St-Onge C."/>
            <person name="Giorgi J."/>
            <person name="Grigoriev I.V."/>
            <person name="Roux C."/>
            <person name="Martin F.M."/>
            <person name="Corradi N."/>
        </authorList>
    </citation>
    <scope>NUCLEOTIDE SEQUENCE [LARGE SCALE GENOMIC DNA]</scope>
    <source>
        <strain evidence="7 8">A1</strain>
    </source>
</reference>
<gene>
    <name evidence="7" type="ORF">RhiirA1_479399</name>
</gene>
<dbReference type="Pfam" id="PF01943">
    <property type="entry name" value="Polysacc_synt"/>
    <property type="match status" value="1"/>
</dbReference>
<feature type="transmembrane region" description="Helical" evidence="6">
    <location>
        <begin position="376"/>
        <end position="396"/>
    </location>
</feature>
<dbReference type="PANTHER" id="PTHR30250:SF26">
    <property type="entry name" value="PSMA PROTEIN"/>
    <property type="match status" value="1"/>
</dbReference>
<feature type="transmembrane region" description="Helical" evidence="6">
    <location>
        <begin position="273"/>
        <end position="293"/>
    </location>
</feature>
<dbReference type="CDD" id="cd12082">
    <property type="entry name" value="MATE_like"/>
    <property type="match status" value="1"/>
</dbReference>
<evidence type="ECO:0000256" key="2">
    <source>
        <dbReference type="ARBA" id="ARBA00022475"/>
    </source>
</evidence>
<dbReference type="PANTHER" id="PTHR30250">
    <property type="entry name" value="PST FAMILY PREDICTED COLANIC ACID TRANSPORTER"/>
    <property type="match status" value="1"/>
</dbReference>
<keyword evidence="5 6" id="KW-0472">Membrane</keyword>
<evidence type="ECO:0008006" key="9">
    <source>
        <dbReference type="Google" id="ProtNLM"/>
    </source>
</evidence>
<proteinExistence type="predicted"/>
<feature type="transmembrane region" description="Helical" evidence="6">
    <location>
        <begin position="84"/>
        <end position="114"/>
    </location>
</feature>
<feature type="transmembrane region" description="Helical" evidence="6">
    <location>
        <begin position="402"/>
        <end position="431"/>
    </location>
</feature>
<feature type="transmembrane region" description="Helical" evidence="6">
    <location>
        <begin position="7"/>
        <end position="28"/>
    </location>
</feature>
<evidence type="ECO:0000256" key="5">
    <source>
        <dbReference type="ARBA" id="ARBA00023136"/>
    </source>
</evidence>
<reference evidence="7 8" key="2">
    <citation type="submission" date="2017-10" db="EMBL/GenBank/DDBJ databases">
        <title>Genome analyses suggest a sexual origin of heterokaryosis in a supposedly ancient asexual fungus.</title>
        <authorList>
            <person name="Corradi N."/>
            <person name="Sedzielewska K."/>
            <person name="Noel J."/>
            <person name="Charron P."/>
            <person name="Farinelli L."/>
            <person name="Marton T."/>
            <person name="Kruger M."/>
            <person name="Pelin A."/>
            <person name="Brachmann A."/>
            <person name="Corradi N."/>
        </authorList>
    </citation>
    <scope>NUCLEOTIDE SEQUENCE [LARGE SCALE GENOMIC DNA]</scope>
    <source>
        <strain evidence="7 8">A1</strain>
    </source>
</reference>
<keyword evidence="2" id="KW-1003">Cell membrane</keyword>
<evidence type="ECO:0000256" key="6">
    <source>
        <dbReference type="SAM" id="Phobius"/>
    </source>
</evidence>
<dbReference type="EMBL" id="LLXH01004285">
    <property type="protein sequence ID" value="PKC53391.1"/>
    <property type="molecule type" value="Genomic_DNA"/>
</dbReference>
<dbReference type="VEuPathDB" id="FungiDB:RhiirA1_479399"/>
<feature type="transmembrane region" description="Helical" evidence="6">
    <location>
        <begin position="185"/>
        <end position="204"/>
    </location>
</feature>
<feature type="transmembrane region" description="Helical" evidence="6">
    <location>
        <begin position="341"/>
        <end position="364"/>
    </location>
</feature>
<dbReference type="GO" id="GO:0005886">
    <property type="term" value="C:plasma membrane"/>
    <property type="evidence" value="ECO:0007669"/>
    <property type="project" value="UniProtKB-SubCell"/>
</dbReference>
<accession>A0A2N0QQR1</accession>
<comment type="subcellular location">
    <subcellularLocation>
        <location evidence="1">Cell membrane</location>
        <topology evidence="1">Multi-pass membrane protein</topology>
    </subcellularLocation>
</comment>
<protein>
    <recommendedName>
        <fullName evidence="9">Polysaccharide biosynthesis protein C-terminal domain-containing protein</fullName>
    </recommendedName>
</protein>
<evidence type="ECO:0000313" key="7">
    <source>
        <dbReference type="EMBL" id="PKC53391.1"/>
    </source>
</evidence>
<feature type="transmembrane region" description="Helical" evidence="6">
    <location>
        <begin position="443"/>
        <end position="461"/>
    </location>
</feature>
<organism evidence="7 8">
    <name type="scientific">Rhizophagus irregularis</name>
    <dbReference type="NCBI Taxonomy" id="588596"/>
    <lineage>
        <taxon>Eukaryota</taxon>
        <taxon>Fungi</taxon>
        <taxon>Fungi incertae sedis</taxon>
        <taxon>Mucoromycota</taxon>
        <taxon>Glomeromycotina</taxon>
        <taxon>Glomeromycetes</taxon>
        <taxon>Glomerales</taxon>
        <taxon>Glomeraceae</taxon>
        <taxon>Rhizophagus</taxon>
    </lineage>
</organism>
<evidence type="ECO:0000256" key="4">
    <source>
        <dbReference type="ARBA" id="ARBA00022989"/>
    </source>
</evidence>
<keyword evidence="4 6" id="KW-1133">Transmembrane helix</keyword>
<feature type="transmembrane region" description="Helical" evidence="6">
    <location>
        <begin position="467"/>
        <end position="489"/>
    </location>
</feature>
<evidence type="ECO:0000256" key="1">
    <source>
        <dbReference type="ARBA" id="ARBA00004651"/>
    </source>
</evidence>
<evidence type="ECO:0000256" key="3">
    <source>
        <dbReference type="ARBA" id="ARBA00022692"/>
    </source>
</evidence>
<keyword evidence="3 6" id="KW-0812">Transmembrane</keyword>
<feature type="transmembrane region" description="Helical" evidence="6">
    <location>
        <begin position="126"/>
        <end position="150"/>
    </location>
</feature>
<dbReference type="Proteomes" id="UP000232688">
    <property type="component" value="Unassembled WGS sequence"/>
</dbReference>
<comment type="caution">
    <text evidence="7">The sequence shown here is derived from an EMBL/GenBank/DDBJ whole genome shotgun (WGS) entry which is preliminary data.</text>
</comment>
<dbReference type="InterPro" id="IPR002797">
    <property type="entry name" value="Polysacc_synth"/>
</dbReference>
<dbReference type="AlphaFoldDB" id="A0A2N0QQR1"/>
<sequence length="518" mass="57929">MNVQKQLMVNLSASIVAFILNIGISFFLTPYIIGSLGIEAYGFVTLGLNFINYATLVTLALNSMAVRFITIEIHRNNWEEANKYFSSVVLANVLIAAVILIPAILCVFYIDIIVNVPIDILSDVRILFAFLFLNFLISIIVSSFSVSTFATNRLYLQSIRGIESYVIQAILLIILFGFLDPKVSYIGIVAMIVLLYKTGFNIYYTKVFLPKIKEKKIYFNVKAVWELVSSGIWNSVIHLGNILLQGLNLLIANLFISAAAMGTLAVANTVPLVLSSLIGTIAGVFVPDFTILYSKRKIEELVVSIKKSMKILGLITNIPIAILIAFGEEFFTLWVPREDAQMMHVLSVLYVSVFIISGSINSLYNVFTVTNKVRTNALVMVSTGIFNILVVLVLLFTTELGIYAVVIVSSFLGIIRNLVFTAPFGAIYLGLKWYTFFFEIIKSFFAFIIVLIIGLVINEIVVVDNWYLLIVVSIFTAILGLCINLWLIFNKDERKTLLEFIETEKIEGTADIQCIFIQ</sequence>
<evidence type="ECO:0000313" key="8">
    <source>
        <dbReference type="Proteomes" id="UP000232688"/>
    </source>
</evidence>
<name>A0A2N0QQR1_9GLOM</name>
<feature type="transmembrane region" description="Helical" evidence="6">
    <location>
        <begin position="40"/>
        <end position="63"/>
    </location>
</feature>